<dbReference type="AlphaFoldDB" id="L1IUA3"/>
<dbReference type="EMBL" id="JH993039">
    <property type="protein sequence ID" value="EKX39484.1"/>
    <property type="molecule type" value="Genomic_DNA"/>
</dbReference>
<evidence type="ECO:0000313" key="2">
    <source>
        <dbReference type="EMBL" id="EKX39484.1"/>
    </source>
</evidence>
<dbReference type="CDD" id="cd02440">
    <property type="entry name" value="AdoMet_MTases"/>
    <property type="match status" value="1"/>
</dbReference>
<accession>L1IUA3</accession>
<dbReference type="eggNOG" id="ENOG502QUFE">
    <property type="taxonomic scope" value="Eukaryota"/>
</dbReference>
<dbReference type="HOGENOM" id="CLU_726573_0_0_1"/>
<dbReference type="GO" id="GO:0005737">
    <property type="term" value="C:cytoplasm"/>
    <property type="evidence" value="ECO:0007669"/>
    <property type="project" value="TreeGrafter"/>
</dbReference>
<dbReference type="Gene3D" id="3.40.50.150">
    <property type="entry name" value="Vaccinia Virus protein VP39"/>
    <property type="match status" value="1"/>
</dbReference>
<evidence type="ECO:0000259" key="1">
    <source>
        <dbReference type="Pfam" id="PF13679"/>
    </source>
</evidence>
<dbReference type="InterPro" id="IPR025714">
    <property type="entry name" value="Methyltranfer_dom"/>
</dbReference>
<dbReference type="GeneID" id="17296215"/>
<evidence type="ECO:0000313" key="4">
    <source>
        <dbReference type="Proteomes" id="UP000011087"/>
    </source>
</evidence>
<dbReference type="Proteomes" id="UP000011087">
    <property type="component" value="Unassembled WGS sequence"/>
</dbReference>
<gene>
    <name evidence="2" type="ORF">GUITHDRAFT_143475</name>
</gene>
<name>L1IUA3_GUITC</name>
<dbReference type="SUPFAM" id="SSF53335">
    <property type="entry name" value="S-adenosyl-L-methionine-dependent methyltransferases"/>
    <property type="match status" value="1"/>
</dbReference>
<feature type="domain" description="Methyltransferase" evidence="1">
    <location>
        <begin position="124"/>
        <end position="248"/>
    </location>
</feature>
<reference evidence="2 4" key="1">
    <citation type="journal article" date="2012" name="Nature">
        <title>Algal genomes reveal evolutionary mosaicism and the fate of nucleomorphs.</title>
        <authorList>
            <consortium name="DOE Joint Genome Institute"/>
            <person name="Curtis B.A."/>
            <person name="Tanifuji G."/>
            <person name="Burki F."/>
            <person name="Gruber A."/>
            <person name="Irimia M."/>
            <person name="Maruyama S."/>
            <person name="Arias M.C."/>
            <person name="Ball S.G."/>
            <person name="Gile G.H."/>
            <person name="Hirakawa Y."/>
            <person name="Hopkins J.F."/>
            <person name="Kuo A."/>
            <person name="Rensing S.A."/>
            <person name="Schmutz J."/>
            <person name="Symeonidi A."/>
            <person name="Elias M."/>
            <person name="Eveleigh R.J."/>
            <person name="Herman E.K."/>
            <person name="Klute M.J."/>
            <person name="Nakayama T."/>
            <person name="Obornik M."/>
            <person name="Reyes-Prieto A."/>
            <person name="Armbrust E.V."/>
            <person name="Aves S.J."/>
            <person name="Beiko R.G."/>
            <person name="Coutinho P."/>
            <person name="Dacks J.B."/>
            <person name="Durnford D.G."/>
            <person name="Fast N.M."/>
            <person name="Green B.R."/>
            <person name="Grisdale C.J."/>
            <person name="Hempel F."/>
            <person name="Henrissat B."/>
            <person name="Hoppner M.P."/>
            <person name="Ishida K."/>
            <person name="Kim E."/>
            <person name="Koreny L."/>
            <person name="Kroth P.G."/>
            <person name="Liu Y."/>
            <person name="Malik S.B."/>
            <person name="Maier U.G."/>
            <person name="McRose D."/>
            <person name="Mock T."/>
            <person name="Neilson J.A."/>
            <person name="Onodera N.T."/>
            <person name="Poole A.M."/>
            <person name="Pritham E.J."/>
            <person name="Richards T.A."/>
            <person name="Rocap G."/>
            <person name="Roy S.W."/>
            <person name="Sarai C."/>
            <person name="Schaack S."/>
            <person name="Shirato S."/>
            <person name="Slamovits C.H."/>
            <person name="Spencer D.F."/>
            <person name="Suzuki S."/>
            <person name="Worden A.Z."/>
            <person name="Zauner S."/>
            <person name="Barry K."/>
            <person name="Bell C."/>
            <person name="Bharti A.K."/>
            <person name="Crow J.A."/>
            <person name="Grimwood J."/>
            <person name="Kramer R."/>
            <person name="Lindquist E."/>
            <person name="Lucas S."/>
            <person name="Salamov A."/>
            <person name="McFadden G.I."/>
            <person name="Lane C.E."/>
            <person name="Keeling P.J."/>
            <person name="Gray M.W."/>
            <person name="Grigoriev I.V."/>
            <person name="Archibald J.M."/>
        </authorList>
    </citation>
    <scope>NUCLEOTIDE SEQUENCE</scope>
    <source>
        <strain evidence="2 4">CCMP2712</strain>
    </source>
</reference>
<dbReference type="PANTHER" id="PTHR13369:SF0">
    <property type="entry name" value="GLUTATHIONE S-TRANSFERASE C-TERMINAL DOMAIN-CONTAINING PROTEIN"/>
    <property type="match status" value="1"/>
</dbReference>
<reference evidence="3" key="3">
    <citation type="submission" date="2015-06" db="UniProtKB">
        <authorList>
            <consortium name="EnsemblProtists"/>
        </authorList>
    </citation>
    <scope>IDENTIFICATION</scope>
</reference>
<protein>
    <recommendedName>
        <fullName evidence="1">Methyltransferase domain-containing protein</fullName>
    </recommendedName>
</protein>
<organism evidence="2">
    <name type="scientific">Guillardia theta (strain CCMP2712)</name>
    <name type="common">Cryptophyte</name>
    <dbReference type="NCBI Taxonomy" id="905079"/>
    <lineage>
        <taxon>Eukaryota</taxon>
        <taxon>Cryptophyceae</taxon>
        <taxon>Pyrenomonadales</taxon>
        <taxon>Geminigeraceae</taxon>
        <taxon>Guillardia</taxon>
    </lineage>
</organism>
<dbReference type="EnsemblProtists" id="EKX39484">
    <property type="protein sequence ID" value="EKX39484"/>
    <property type="gene ID" value="GUITHDRAFT_143475"/>
</dbReference>
<dbReference type="OrthoDB" id="206598at2759"/>
<evidence type="ECO:0000313" key="3">
    <source>
        <dbReference type="EnsemblProtists" id="EKX39484"/>
    </source>
</evidence>
<dbReference type="PaxDb" id="55529-EKX39484"/>
<keyword evidence="4" id="KW-1185">Reference proteome</keyword>
<dbReference type="Pfam" id="PF13679">
    <property type="entry name" value="Methyltransf_32"/>
    <property type="match status" value="1"/>
</dbReference>
<proteinExistence type="predicted"/>
<dbReference type="KEGG" id="gtt:GUITHDRAFT_143475"/>
<dbReference type="InterPro" id="IPR029063">
    <property type="entry name" value="SAM-dependent_MTases_sf"/>
</dbReference>
<sequence>MPSIARMPVTVNVTTKRSIVSCADPVALDASMSACAGSDPLKGELPGKKKKARTIRSELLVSSVSSKTTIKLHQLPSPSYLNECLLQRYGAKSKVVDFFAGSGWDGLVPQVDPLYHLPEKRQLRKRGQLMSMLRAISVMILSAPSQGTSKRLVDFCGGAGHVGLLVAYLFSEWEVVCVDRNPISIDLGIRRAQEASLSNFRTVLGDVLAYEENFDIGTSLHACGAASDYAIKMCEKRSAGLIVASCCVGKICAISKRARESDSPEQLLWKQPKSLELQTSLAEHARATTGKEDRDFMDHCFDKLTRFADSSESTHFTSLAKYLVELDRLKAVEDRGYTGVLCKMEPTSSTPKNDIVIAWPPHFNIDKNAFGEVRIVETQPT</sequence>
<dbReference type="STRING" id="905079.L1IUA3"/>
<dbReference type="PANTHER" id="PTHR13369">
    <property type="match status" value="1"/>
</dbReference>
<dbReference type="RefSeq" id="XP_005826464.1">
    <property type="nucleotide sequence ID" value="XM_005826407.1"/>
</dbReference>
<reference evidence="4" key="2">
    <citation type="submission" date="2012-11" db="EMBL/GenBank/DDBJ databases">
        <authorList>
            <person name="Kuo A."/>
            <person name="Curtis B.A."/>
            <person name="Tanifuji G."/>
            <person name="Burki F."/>
            <person name="Gruber A."/>
            <person name="Irimia M."/>
            <person name="Maruyama S."/>
            <person name="Arias M.C."/>
            <person name="Ball S.G."/>
            <person name="Gile G.H."/>
            <person name="Hirakawa Y."/>
            <person name="Hopkins J.F."/>
            <person name="Rensing S.A."/>
            <person name="Schmutz J."/>
            <person name="Symeonidi A."/>
            <person name="Elias M."/>
            <person name="Eveleigh R.J."/>
            <person name="Herman E.K."/>
            <person name="Klute M.J."/>
            <person name="Nakayama T."/>
            <person name="Obornik M."/>
            <person name="Reyes-Prieto A."/>
            <person name="Armbrust E.V."/>
            <person name="Aves S.J."/>
            <person name="Beiko R.G."/>
            <person name="Coutinho P."/>
            <person name="Dacks J.B."/>
            <person name="Durnford D.G."/>
            <person name="Fast N.M."/>
            <person name="Green B.R."/>
            <person name="Grisdale C."/>
            <person name="Hempe F."/>
            <person name="Henrissat B."/>
            <person name="Hoppner M.P."/>
            <person name="Ishida K.-I."/>
            <person name="Kim E."/>
            <person name="Koreny L."/>
            <person name="Kroth P.G."/>
            <person name="Liu Y."/>
            <person name="Malik S.-B."/>
            <person name="Maier U.G."/>
            <person name="McRose D."/>
            <person name="Mock T."/>
            <person name="Neilson J.A."/>
            <person name="Onodera N.T."/>
            <person name="Poole A.M."/>
            <person name="Pritham E.J."/>
            <person name="Richards T.A."/>
            <person name="Rocap G."/>
            <person name="Roy S.W."/>
            <person name="Sarai C."/>
            <person name="Schaack S."/>
            <person name="Shirato S."/>
            <person name="Slamovits C.H."/>
            <person name="Spencer D.F."/>
            <person name="Suzuki S."/>
            <person name="Worden A.Z."/>
            <person name="Zauner S."/>
            <person name="Barry K."/>
            <person name="Bell C."/>
            <person name="Bharti A.K."/>
            <person name="Crow J.A."/>
            <person name="Grimwood J."/>
            <person name="Kramer R."/>
            <person name="Lindquist E."/>
            <person name="Lucas S."/>
            <person name="Salamov A."/>
            <person name="McFadden G.I."/>
            <person name="Lane C.E."/>
            <person name="Keeling P.J."/>
            <person name="Gray M.W."/>
            <person name="Grigoriev I.V."/>
            <person name="Archibald J.M."/>
        </authorList>
    </citation>
    <scope>NUCLEOTIDE SEQUENCE</scope>
    <source>
        <strain evidence="4">CCMP2712</strain>
    </source>
</reference>